<evidence type="ECO:0000313" key="7">
    <source>
        <dbReference type="EMBL" id="MFC4635507.1"/>
    </source>
</evidence>
<keyword evidence="8" id="KW-1185">Reference proteome</keyword>
<gene>
    <name evidence="7" type="ORF">ACFO3O_16475</name>
</gene>
<protein>
    <submittedName>
        <fullName evidence="7">Transcription antitermination protein NusB</fullName>
    </submittedName>
</protein>
<dbReference type="PANTHER" id="PTHR11078:SF3">
    <property type="entry name" value="ANTITERMINATION NUSB DOMAIN-CONTAINING PROTEIN"/>
    <property type="match status" value="1"/>
</dbReference>
<keyword evidence="3" id="KW-0694">RNA-binding</keyword>
<reference evidence="8" key="1">
    <citation type="journal article" date="2019" name="Int. J. Syst. Evol. Microbiol.">
        <title>The Global Catalogue of Microorganisms (GCM) 10K type strain sequencing project: providing services to taxonomists for standard genome sequencing and annotation.</title>
        <authorList>
            <consortium name="The Broad Institute Genomics Platform"/>
            <consortium name="The Broad Institute Genome Sequencing Center for Infectious Disease"/>
            <person name="Wu L."/>
            <person name="Ma J."/>
        </authorList>
    </citation>
    <scope>NUCLEOTIDE SEQUENCE [LARGE SCALE GENOMIC DNA]</scope>
    <source>
        <strain evidence="8">YJ-61-S</strain>
    </source>
</reference>
<dbReference type="EMBL" id="JBHSFV010000011">
    <property type="protein sequence ID" value="MFC4635507.1"/>
    <property type="molecule type" value="Genomic_DNA"/>
</dbReference>
<dbReference type="InterPro" id="IPR006027">
    <property type="entry name" value="NusB_RsmB_TIM44"/>
</dbReference>
<evidence type="ECO:0000259" key="6">
    <source>
        <dbReference type="Pfam" id="PF01029"/>
    </source>
</evidence>
<keyword evidence="4" id="KW-0805">Transcription regulation</keyword>
<evidence type="ECO:0000256" key="2">
    <source>
        <dbReference type="ARBA" id="ARBA00022814"/>
    </source>
</evidence>
<comment type="caution">
    <text evidence="7">The sequence shown here is derived from an EMBL/GenBank/DDBJ whole genome shotgun (WGS) entry which is preliminary data.</text>
</comment>
<organism evidence="7 8">
    <name type="scientific">Dokdonia ponticola</name>
    <dbReference type="NCBI Taxonomy" id="2041041"/>
    <lineage>
        <taxon>Bacteria</taxon>
        <taxon>Pseudomonadati</taxon>
        <taxon>Bacteroidota</taxon>
        <taxon>Flavobacteriia</taxon>
        <taxon>Flavobacteriales</taxon>
        <taxon>Flavobacteriaceae</taxon>
        <taxon>Dokdonia</taxon>
    </lineage>
</organism>
<dbReference type="Gene3D" id="1.10.940.10">
    <property type="entry name" value="NusB-like"/>
    <property type="match status" value="1"/>
</dbReference>
<keyword evidence="2" id="KW-0889">Transcription antitermination</keyword>
<dbReference type="RefSeq" id="WP_379980805.1">
    <property type="nucleotide sequence ID" value="NZ_JBHSFV010000011.1"/>
</dbReference>
<dbReference type="SUPFAM" id="SSF48013">
    <property type="entry name" value="NusB-like"/>
    <property type="match status" value="1"/>
</dbReference>
<name>A0ABV9HZB6_9FLAO</name>
<proteinExistence type="inferred from homology"/>
<evidence type="ECO:0000256" key="5">
    <source>
        <dbReference type="ARBA" id="ARBA00023163"/>
    </source>
</evidence>
<dbReference type="PANTHER" id="PTHR11078">
    <property type="entry name" value="N UTILIZATION SUBSTANCE PROTEIN B-RELATED"/>
    <property type="match status" value="1"/>
</dbReference>
<comment type="similarity">
    <text evidence="1">Belongs to the NusB family.</text>
</comment>
<accession>A0ABV9HZB6</accession>
<sequence length="314" mass="36712">MLNRRHIRVKVMQTIYAMGCKENNNLQVESKFVNESIAQVYNLYLLMLDMMVEVHAFAKAHSEKHARKILATEEEKNPNEKFLSNEVLEKLSANSLLQDELSKRKLKNWRMDDEYVAVIFNELIASELYESYMNDPDSGFKNAKKFVIKWYTELIAPNDKLYDYIEDSRLTWLDDLPIVNMTVLKRLQKVKPNSPESLFLPSLFKNEDDRTFSVDLLERTVSNNEFLSAEIENNTPNWDKDRIADVDLVLIKMALCEFLKFPSIPVKATINEYLEIAKEYSTPKSSIFINGILDKLVKEYQKNNKFKKEGRGLE</sequence>
<feature type="domain" description="NusB/RsmB/TIM44" evidence="6">
    <location>
        <begin position="206"/>
        <end position="298"/>
    </location>
</feature>
<evidence type="ECO:0000256" key="1">
    <source>
        <dbReference type="ARBA" id="ARBA00005952"/>
    </source>
</evidence>
<evidence type="ECO:0000313" key="8">
    <source>
        <dbReference type="Proteomes" id="UP001596043"/>
    </source>
</evidence>
<evidence type="ECO:0000256" key="3">
    <source>
        <dbReference type="ARBA" id="ARBA00022884"/>
    </source>
</evidence>
<dbReference type="Pfam" id="PF01029">
    <property type="entry name" value="NusB"/>
    <property type="match status" value="1"/>
</dbReference>
<dbReference type="Proteomes" id="UP001596043">
    <property type="component" value="Unassembled WGS sequence"/>
</dbReference>
<evidence type="ECO:0000256" key="4">
    <source>
        <dbReference type="ARBA" id="ARBA00023015"/>
    </source>
</evidence>
<keyword evidence="5" id="KW-0804">Transcription</keyword>
<dbReference type="InterPro" id="IPR011605">
    <property type="entry name" value="NusB_fam"/>
</dbReference>
<dbReference type="InterPro" id="IPR035926">
    <property type="entry name" value="NusB-like_sf"/>
</dbReference>